<comment type="caution">
    <text evidence="1">The sequence shown here is derived from an EMBL/GenBank/DDBJ whole genome shotgun (WGS) entry which is preliminary data.</text>
</comment>
<name>A0ABV0NNR9_9TELE</name>
<proteinExistence type="predicted"/>
<dbReference type="EMBL" id="JAHRIO010043674">
    <property type="protein sequence ID" value="MEQ2173061.1"/>
    <property type="molecule type" value="Genomic_DNA"/>
</dbReference>
<reference evidence="1 2" key="1">
    <citation type="submission" date="2021-06" db="EMBL/GenBank/DDBJ databases">
        <authorList>
            <person name="Palmer J.M."/>
        </authorList>
    </citation>
    <scope>NUCLEOTIDE SEQUENCE [LARGE SCALE GENOMIC DNA]</scope>
    <source>
        <strain evidence="1 2">GA_2019</strain>
        <tissue evidence="1">Muscle</tissue>
    </source>
</reference>
<protein>
    <submittedName>
        <fullName evidence="1">Uncharacterized protein</fullName>
    </submittedName>
</protein>
<keyword evidence="2" id="KW-1185">Reference proteome</keyword>
<evidence type="ECO:0000313" key="2">
    <source>
        <dbReference type="Proteomes" id="UP001476798"/>
    </source>
</evidence>
<gene>
    <name evidence="1" type="ORF">GOODEAATRI_027772</name>
</gene>
<accession>A0ABV0NNR9</accession>
<organism evidence="1 2">
    <name type="scientific">Goodea atripinnis</name>
    <dbReference type="NCBI Taxonomy" id="208336"/>
    <lineage>
        <taxon>Eukaryota</taxon>
        <taxon>Metazoa</taxon>
        <taxon>Chordata</taxon>
        <taxon>Craniata</taxon>
        <taxon>Vertebrata</taxon>
        <taxon>Euteleostomi</taxon>
        <taxon>Actinopterygii</taxon>
        <taxon>Neopterygii</taxon>
        <taxon>Teleostei</taxon>
        <taxon>Neoteleostei</taxon>
        <taxon>Acanthomorphata</taxon>
        <taxon>Ovalentaria</taxon>
        <taxon>Atherinomorphae</taxon>
        <taxon>Cyprinodontiformes</taxon>
        <taxon>Goodeidae</taxon>
        <taxon>Goodea</taxon>
    </lineage>
</organism>
<sequence length="132" mass="15024">MHLFVSSRHVEGEGGLVLRPRAELLICTSLSVELANAPRQLGALCAGKRRDHLASLTRFWENVTFHQTAIYRLLLRGKRRDGLNTNGRTECKKINQKQQIKTFLAACSALEEYSYPLCLSDCFTNKKKYCVH</sequence>
<dbReference type="Proteomes" id="UP001476798">
    <property type="component" value="Unassembled WGS sequence"/>
</dbReference>
<evidence type="ECO:0000313" key="1">
    <source>
        <dbReference type="EMBL" id="MEQ2173061.1"/>
    </source>
</evidence>